<name>A0ABD3QDQ8_9STRA</name>
<comment type="caution">
    <text evidence="11">The sequence shown here is derived from an EMBL/GenBank/DDBJ whole genome shotgun (WGS) entry which is preliminary data.</text>
</comment>
<evidence type="ECO:0000256" key="2">
    <source>
        <dbReference type="ARBA" id="ARBA00022490"/>
    </source>
</evidence>
<keyword evidence="2" id="KW-0963">Cytoplasm</keyword>
<feature type="coiled-coil region" evidence="10">
    <location>
        <begin position="586"/>
        <end position="671"/>
    </location>
</feature>
<dbReference type="EMBL" id="JALLPJ020000227">
    <property type="protein sequence ID" value="KAL3798212.1"/>
    <property type="molecule type" value="Genomic_DNA"/>
</dbReference>
<dbReference type="Gene3D" id="2.130.10.10">
    <property type="entry name" value="YVTN repeat-like/Quinoprotein amine dehydrogenase"/>
    <property type="match status" value="1"/>
</dbReference>
<evidence type="ECO:0000256" key="5">
    <source>
        <dbReference type="ARBA" id="ARBA00023054"/>
    </source>
</evidence>
<dbReference type="SUPFAM" id="SSF50978">
    <property type="entry name" value="WD40 repeat-like"/>
    <property type="match status" value="1"/>
</dbReference>
<evidence type="ECO:0000256" key="9">
    <source>
        <dbReference type="ARBA" id="ARBA00023662"/>
    </source>
</evidence>
<evidence type="ECO:0000256" key="8">
    <source>
        <dbReference type="ARBA" id="ARBA00023605"/>
    </source>
</evidence>
<comment type="subcellular location">
    <subcellularLocation>
        <location evidence="1">Cytoplasm</location>
        <location evidence="1">Cytoskeleton</location>
        <location evidence="1">Cilium axoneme</location>
    </subcellularLocation>
</comment>
<dbReference type="InterPro" id="IPR036322">
    <property type="entry name" value="WD40_repeat_dom_sf"/>
</dbReference>
<keyword evidence="3" id="KW-0853">WD repeat</keyword>
<dbReference type="Pfam" id="PF25828">
    <property type="entry name" value="CC_Cfap43"/>
    <property type="match status" value="1"/>
</dbReference>
<organism evidence="11 12">
    <name type="scientific">Cyclotella atomus</name>
    <dbReference type="NCBI Taxonomy" id="382360"/>
    <lineage>
        <taxon>Eukaryota</taxon>
        <taxon>Sar</taxon>
        <taxon>Stramenopiles</taxon>
        <taxon>Ochrophyta</taxon>
        <taxon>Bacillariophyta</taxon>
        <taxon>Coscinodiscophyceae</taxon>
        <taxon>Thalassiosirophycidae</taxon>
        <taxon>Stephanodiscales</taxon>
        <taxon>Stephanodiscaceae</taxon>
        <taxon>Cyclotella</taxon>
    </lineage>
</organism>
<keyword evidence="7" id="KW-0966">Cell projection</keyword>
<sequence>MIDSLPSTEMPVLLEGPGVQHAITPHCVVVTLSSKPTSQVLVTGGLDGYLKIITYKKAADENYEDSVHAVGSPITSLISVDNAPLVIVGTYDGSIQCIHIGQKNATTVLMNIKVSSQAISKLTYQETTQKLAVATINEHGHQEVIILCLDPNNMAVIGRFETSSLIDALTWDRDDFKLLIALGGSISCYNTIGMTFDNAVSAELLWNRQLDEPSQIREMRMNDDGNVLYAIDGKHHGVYTISLLNAGGSEEKLTTVHCGNAECSASYCFIIIDKENIAVGSVSGEVSTCELGDNYKWKSWPSLPCAVTSLCAVGSGGFVSGGMDGTLLENNIKEGNTSTSASSSQWDYLLHDNDAINQKTTNLSHKETDTNMLYREEYICPDKDTRLSTSKVKLLTLDNISEMKTNGHAQDCVCLYSLQSTAAGEVSDVLEEHEIATLVDIHELRMRLGEDNADSHIFVKAVLGEVGLRDVTVNDAFMVVDSEVVATKKNMNAELKEKIAKSMEMTDKLQHEIKLLEWNQEHLKLQTLAALEESKDWQSLRVTNHLRQVVDGKAVSDEKALSNSLDKLAIAEGFQKTQMQMFERGTERISNQIKTTETENELLKRQIQDAKEKIAKREMEYNSIAEVKTKASSQQNKMSQLLRRRRLADEVQSQDKTIAELRSQLKALRARTFPHFD</sequence>
<evidence type="ECO:0000256" key="1">
    <source>
        <dbReference type="ARBA" id="ARBA00004430"/>
    </source>
</evidence>
<evidence type="ECO:0000313" key="11">
    <source>
        <dbReference type="EMBL" id="KAL3798212.1"/>
    </source>
</evidence>
<evidence type="ECO:0000256" key="4">
    <source>
        <dbReference type="ARBA" id="ARBA00022737"/>
    </source>
</evidence>
<dbReference type="InterPro" id="IPR015943">
    <property type="entry name" value="WD40/YVTN_repeat-like_dom_sf"/>
</dbReference>
<dbReference type="PANTHER" id="PTHR14885">
    <property type="entry name" value="CILIA- AND FLAGELLA-ASSOCIATED PROTEIN 43-RELATED"/>
    <property type="match status" value="1"/>
</dbReference>
<comment type="similarity">
    <text evidence="8">Belongs to the CFAP43 family.</text>
</comment>
<evidence type="ECO:0000256" key="10">
    <source>
        <dbReference type="SAM" id="Coils"/>
    </source>
</evidence>
<accession>A0ABD3QDQ8</accession>
<keyword evidence="5 10" id="KW-0175">Coiled coil</keyword>
<keyword evidence="12" id="KW-1185">Reference proteome</keyword>
<keyword evidence="4" id="KW-0677">Repeat</keyword>
<proteinExistence type="inferred from homology"/>
<evidence type="ECO:0000256" key="6">
    <source>
        <dbReference type="ARBA" id="ARBA00023212"/>
    </source>
</evidence>
<dbReference type="PANTHER" id="PTHR14885:SF1">
    <property type="entry name" value="CILIA- AND FLAGELLA-ASSOCIATED PROTEIN 43"/>
    <property type="match status" value="1"/>
</dbReference>
<keyword evidence="6" id="KW-0206">Cytoskeleton</keyword>
<evidence type="ECO:0000256" key="3">
    <source>
        <dbReference type="ARBA" id="ARBA00022574"/>
    </source>
</evidence>
<dbReference type="Proteomes" id="UP001530400">
    <property type="component" value="Unassembled WGS sequence"/>
</dbReference>
<protein>
    <recommendedName>
        <fullName evidence="9">Cilia- and flagella-associated protein 43</fullName>
    </recommendedName>
</protein>
<dbReference type="AlphaFoldDB" id="A0ABD3QDQ8"/>
<gene>
    <name evidence="11" type="ORF">ACHAWO_003417</name>
</gene>
<evidence type="ECO:0000256" key="7">
    <source>
        <dbReference type="ARBA" id="ARBA00023273"/>
    </source>
</evidence>
<reference evidence="11 12" key="1">
    <citation type="submission" date="2024-10" db="EMBL/GenBank/DDBJ databases">
        <title>Updated reference genomes for cyclostephanoid diatoms.</title>
        <authorList>
            <person name="Roberts W.R."/>
            <person name="Alverson A.J."/>
        </authorList>
    </citation>
    <scope>NUCLEOTIDE SEQUENCE [LARGE SCALE GENOMIC DNA]</scope>
    <source>
        <strain evidence="11 12">AJA010-31</strain>
    </source>
</reference>
<evidence type="ECO:0000313" key="12">
    <source>
        <dbReference type="Proteomes" id="UP001530400"/>
    </source>
</evidence>
<dbReference type="GO" id="GO:0005930">
    <property type="term" value="C:axoneme"/>
    <property type="evidence" value="ECO:0007669"/>
    <property type="project" value="UniProtKB-SubCell"/>
</dbReference>